<evidence type="ECO:0000256" key="10">
    <source>
        <dbReference type="SAM" id="MobiDB-lite"/>
    </source>
</evidence>
<dbReference type="InterPro" id="IPR008427">
    <property type="entry name" value="Extracellular_membr_CFEM_dom"/>
</dbReference>
<evidence type="ECO:0000256" key="9">
    <source>
        <dbReference type="PROSITE-ProRule" id="PRU01356"/>
    </source>
</evidence>
<dbReference type="InParanoid" id="A0A2P5I6L7"/>
<keyword evidence="9" id="KW-0479">Metal-binding</keyword>
<dbReference type="Pfam" id="PF05730">
    <property type="entry name" value="CFEM"/>
    <property type="match status" value="1"/>
</dbReference>
<comment type="caution">
    <text evidence="13">The sequence shown here is derived from an EMBL/GenBank/DDBJ whole genome shotgun (WGS) entry which is preliminary data.</text>
</comment>
<keyword evidence="11" id="KW-1133">Transmembrane helix</keyword>
<evidence type="ECO:0000256" key="6">
    <source>
        <dbReference type="ARBA" id="ARBA00022729"/>
    </source>
</evidence>
<feature type="domain" description="CFEM" evidence="12">
    <location>
        <begin position="15"/>
        <end position="127"/>
    </location>
</feature>
<protein>
    <recommendedName>
        <fullName evidence="12">CFEM domain-containing protein</fullName>
    </recommendedName>
</protein>
<keyword evidence="9" id="KW-0408">Iron</keyword>
<evidence type="ECO:0000256" key="2">
    <source>
        <dbReference type="ARBA" id="ARBA00004613"/>
    </source>
</evidence>
<dbReference type="AlphaFoldDB" id="A0A2P5I6L7"/>
<dbReference type="CDD" id="cd12087">
    <property type="entry name" value="TM_EGFR-like"/>
    <property type="match status" value="1"/>
</dbReference>
<dbReference type="OrthoDB" id="5232791at2759"/>
<keyword evidence="11" id="KW-0472">Membrane</keyword>
<reference evidence="13" key="1">
    <citation type="submission" date="2017-09" db="EMBL/GenBank/DDBJ databases">
        <title>Polyketide synthases of a Diaporthe helianthi virulent isolate.</title>
        <authorList>
            <person name="Baroncelli R."/>
        </authorList>
    </citation>
    <scope>NUCLEOTIDE SEQUENCE [LARGE SCALE GENOMIC DNA]</scope>
    <source>
        <strain evidence="13">7/96</strain>
    </source>
</reference>
<keyword evidence="6" id="KW-0732">Signal</keyword>
<evidence type="ECO:0000259" key="12">
    <source>
        <dbReference type="PROSITE" id="PS52012"/>
    </source>
</evidence>
<keyword evidence="7 9" id="KW-1015">Disulfide bond</keyword>
<evidence type="ECO:0000313" key="14">
    <source>
        <dbReference type="Proteomes" id="UP000094444"/>
    </source>
</evidence>
<feature type="binding site" description="axial binding residue" evidence="9">
    <location>
        <position position="60"/>
    </location>
    <ligand>
        <name>heme</name>
        <dbReference type="ChEBI" id="CHEBI:30413"/>
    </ligand>
    <ligandPart>
        <name>Fe</name>
        <dbReference type="ChEBI" id="CHEBI:18248"/>
    </ligandPart>
</feature>
<sequence>MLEADHQYLKLFANEPTCAVSSVNMPQVINAAADNMTDTCDDQEGCYADAVSLSGCSPQDLACQCRSSNFAGIGLAGGACFLAQCSFDDLSILSSARTAACATATAQATAATQSTVAAALSSSSPGEIPAPMSTARLVSTAPASGEVIAAVSTPSMPATEAQAVSDNGMMATVAGKGQTLNAAAITGIVVSGGAVGLIGGILLYFFTTVRRRKMHQAQWDSLEREKAAMQRSLEELKVAVQRAGTFDSLDEKGGGEKKRPKTIDLTGGKGPGELGVPSRIFELPASPARLEKIR</sequence>
<keyword evidence="8" id="KW-0449">Lipoprotein</keyword>
<evidence type="ECO:0000256" key="4">
    <source>
        <dbReference type="ARBA" id="ARBA00022525"/>
    </source>
</evidence>
<feature type="region of interest" description="Disordered" evidence="10">
    <location>
        <begin position="247"/>
        <end position="278"/>
    </location>
</feature>
<comment type="similarity">
    <text evidence="3">Belongs to the RBT5 family.</text>
</comment>
<keyword evidence="9" id="KW-0349">Heme</keyword>
<evidence type="ECO:0000313" key="13">
    <source>
        <dbReference type="EMBL" id="POS78142.1"/>
    </source>
</evidence>
<feature type="disulfide bond" evidence="9">
    <location>
        <begin position="56"/>
        <end position="63"/>
    </location>
</feature>
<evidence type="ECO:0000256" key="11">
    <source>
        <dbReference type="SAM" id="Phobius"/>
    </source>
</evidence>
<keyword evidence="5" id="KW-0325">Glycoprotein</keyword>
<dbReference type="Proteomes" id="UP000094444">
    <property type="component" value="Unassembled WGS sequence"/>
</dbReference>
<keyword evidence="5" id="KW-0336">GPI-anchor</keyword>
<evidence type="ECO:0000256" key="5">
    <source>
        <dbReference type="ARBA" id="ARBA00022622"/>
    </source>
</evidence>
<name>A0A2P5I6L7_DIAHE</name>
<proteinExistence type="inferred from homology"/>
<keyword evidence="11" id="KW-0812">Transmembrane</keyword>
<dbReference type="GO" id="GO:0005576">
    <property type="term" value="C:extracellular region"/>
    <property type="evidence" value="ECO:0007669"/>
    <property type="project" value="UniProtKB-SubCell"/>
</dbReference>
<accession>A0A2P5I6L7</accession>
<organism evidence="13 14">
    <name type="scientific">Diaporthe helianthi</name>
    <dbReference type="NCBI Taxonomy" id="158607"/>
    <lineage>
        <taxon>Eukaryota</taxon>
        <taxon>Fungi</taxon>
        <taxon>Dikarya</taxon>
        <taxon>Ascomycota</taxon>
        <taxon>Pezizomycotina</taxon>
        <taxon>Sordariomycetes</taxon>
        <taxon>Sordariomycetidae</taxon>
        <taxon>Diaporthales</taxon>
        <taxon>Diaporthaceae</taxon>
        <taxon>Diaporthe</taxon>
    </lineage>
</organism>
<evidence type="ECO:0000256" key="3">
    <source>
        <dbReference type="ARBA" id="ARBA00010031"/>
    </source>
</evidence>
<dbReference type="GO" id="GO:0046872">
    <property type="term" value="F:metal ion binding"/>
    <property type="evidence" value="ECO:0007669"/>
    <property type="project" value="UniProtKB-UniRule"/>
</dbReference>
<dbReference type="PROSITE" id="PS52012">
    <property type="entry name" value="CFEM"/>
    <property type="match status" value="1"/>
</dbReference>
<keyword evidence="14" id="KW-1185">Reference proteome</keyword>
<dbReference type="EMBL" id="MAVT02000209">
    <property type="protein sequence ID" value="POS78142.1"/>
    <property type="molecule type" value="Genomic_DNA"/>
</dbReference>
<comment type="caution">
    <text evidence="9">Lacks conserved residue(s) required for the propagation of feature annotation.</text>
</comment>
<dbReference type="GO" id="GO:0098552">
    <property type="term" value="C:side of membrane"/>
    <property type="evidence" value="ECO:0007669"/>
    <property type="project" value="UniProtKB-KW"/>
</dbReference>
<gene>
    <name evidence="13" type="ORF">DHEL01_v203449</name>
</gene>
<feature type="transmembrane region" description="Helical" evidence="11">
    <location>
        <begin position="182"/>
        <end position="206"/>
    </location>
</feature>
<evidence type="ECO:0000256" key="8">
    <source>
        <dbReference type="ARBA" id="ARBA00023288"/>
    </source>
</evidence>
<evidence type="ECO:0000256" key="1">
    <source>
        <dbReference type="ARBA" id="ARBA00004589"/>
    </source>
</evidence>
<evidence type="ECO:0000256" key="7">
    <source>
        <dbReference type="ARBA" id="ARBA00023157"/>
    </source>
</evidence>
<comment type="subcellular location">
    <subcellularLocation>
        <location evidence="1">Membrane</location>
        <topology evidence="1">Lipid-anchor</topology>
        <topology evidence="1">GPI-anchor</topology>
    </subcellularLocation>
    <subcellularLocation>
        <location evidence="2">Secreted</location>
    </subcellularLocation>
</comment>
<keyword evidence="4" id="KW-0964">Secreted</keyword>